<dbReference type="SMART" id="SM00663">
    <property type="entry name" value="RPOLA_N"/>
    <property type="match status" value="1"/>
</dbReference>
<accession>A0A7I8K5E9</accession>
<dbReference type="SUPFAM" id="SSF64484">
    <property type="entry name" value="beta and beta-prime subunits of DNA dependent RNA-polymerase"/>
    <property type="match status" value="1"/>
</dbReference>
<protein>
    <recommendedName>
        <fullName evidence="1">DNA-directed RNA polymerase</fullName>
        <ecNumber evidence="1">2.7.7.6</ecNumber>
    </recommendedName>
</protein>
<dbReference type="InterPro" id="IPR000722">
    <property type="entry name" value="RNA_pol_asu"/>
</dbReference>
<dbReference type="Pfam" id="PF04998">
    <property type="entry name" value="RNA_pol_Rpb1_5"/>
    <property type="match status" value="1"/>
</dbReference>
<evidence type="ECO:0000256" key="4">
    <source>
        <dbReference type="ARBA" id="ARBA00022695"/>
    </source>
</evidence>
<feature type="compositionally biased region" description="Basic and acidic residues" evidence="8">
    <location>
        <begin position="156"/>
        <end position="166"/>
    </location>
</feature>
<keyword evidence="3" id="KW-0808">Transferase</keyword>
<dbReference type="Gene3D" id="3.10.450.40">
    <property type="match status" value="1"/>
</dbReference>
<dbReference type="GO" id="GO:0003899">
    <property type="term" value="F:DNA-directed RNA polymerase activity"/>
    <property type="evidence" value="ECO:0007669"/>
    <property type="project" value="UniProtKB-EC"/>
</dbReference>
<evidence type="ECO:0000256" key="6">
    <source>
        <dbReference type="ARBA" id="ARBA00023163"/>
    </source>
</evidence>
<dbReference type="InterPro" id="IPR038120">
    <property type="entry name" value="Rpb1_funnel_sf"/>
</dbReference>
<evidence type="ECO:0000256" key="1">
    <source>
        <dbReference type="ARBA" id="ARBA00012418"/>
    </source>
</evidence>
<keyword evidence="6" id="KW-0804">Transcription</keyword>
<evidence type="ECO:0000313" key="10">
    <source>
        <dbReference type="EMBL" id="CAA7391831.1"/>
    </source>
</evidence>
<feature type="domain" description="RNA polymerase N-terminal" evidence="9">
    <location>
        <begin position="120"/>
        <end position="376"/>
    </location>
</feature>
<evidence type="ECO:0000256" key="3">
    <source>
        <dbReference type="ARBA" id="ARBA00022679"/>
    </source>
</evidence>
<proteinExistence type="predicted"/>
<dbReference type="InterPro" id="IPR045867">
    <property type="entry name" value="DNA-dir_RpoC_beta_prime"/>
</dbReference>
<dbReference type="InterPro" id="IPR006592">
    <property type="entry name" value="RNA_pol_N"/>
</dbReference>
<evidence type="ECO:0000313" key="11">
    <source>
        <dbReference type="Proteomes" id="UP000663760"/>
    </source>
</evidence>
<keyword evidence="11" id="KW-1185">Reference proteome</keyword>
<dbReference type="Pfam" id="PF00623">
    <property type="entry name" value="RNA_pol_Rpb1_2"/>
    <property type="match status" value="1"/>
</dbReference>
<feature type="compositionally biased region" description="Polar residues" evidence="8">
    <location>
        <begin position="167"/>
        <end position="177"/>
    </location>
</feature>
<sequence>MLGGSFGRLHTPFWLESIGSMQFLMYYMINYVANIRKSYSKEWYPSMKFKVLKEKSNSGSIFVECNTNLLKKFKKKDSCYVLPKDYWDFIPKDVQLEVPRRSKVMLSPSQIPYMFHVHFHAIFMSILQSIIQSAVSDMDDRTKAYKRLVDTKSKMDVMQHPPELHSKNSPSRGASPSISGLRWVKDVVLCKRTDHVCRMTVVGDPNVRLSEIGIPEEISKHLVIPEGITSHNKHIWNSTCNKYLNYRTIYARRNSRLCSLTNPVELQIGDVLYRPLENGDLLLVNRPPSVHQHSLIGLSARILPTTAVFSINPLCCAPLYGDFDGDCLHAYVPQSIHSRVELNELVHLNKQLLNGQDSRSLVPLSQDSLTAAYLLTGDMVFLSTSEIQQLQMPSTRSLQYPAILKAPHLTGPLWTGQQLFSAILPENMEFSLPSMTINISNGEVLVSPTESLWLGNTSDGLFSKISRCYGDKALDYFFSAAEILCEWISMRGLSVSLEDMYLVSNSYDRKKLILEVEYGLREADRACYTNNLLMNAEIVDRLKDCNGREEIPNSISVEIHRMLNCKRMVTNSKSFAVFREVFTELQYLVREFASKNNSLLSMIRAGSKGSLSKFLEQSVCLGLQYSAASFEIPSRLSCANWNQYKMSDLHGIAQETSDHTRKCGSYAVIKSSFLDGLNPLECFLHSSSGRMNLFSENAEFPGTLTRKLMFYMRDLYVAYDQTVRNSYGQQVIKFSYDIPCKTSVEDAYCETPVQGGQPIGALAACSISEAAYSALELPSNNAEASPLLNLKKVFECGKKGVAAGQTVSLVLSQKLRRWDYGCEYAALKLQQHLERVLLSDVVSTVLIFYAGQNAKMGTSPWITHFHVNKERLLKERLNLKSISDALDKKHRLSADKSSTMFPELHISRRYCSDDGIHEDQDMENCITVTAENSRFPVDLDDIRNTVIPLLLRTAVKVFLSIGYLNLDTLTGYLEVKKVDIRWDDQRSPRLYPGSSGLFLKVILSESCKAGKGWSFLQEACLPLMDLIDWQRSHPDSNFAAYKAYGVDAAWKYFVANLKIATVKIGKRIHMEHLHLVADCLSATGEFYALTARGLKLQRDPLSLSTPFMQGFFSSPESNFINAAKKGAVDHLLGSVDAMAWGKEAPLGTTGPFELLYSRKVPNLGRQESVYQSLRQECASQDKGIFANMVGASQDHRLPKKQDDKLAYDLLRPHIQDKRITTNGSVGGSEIRVFTHLFTSLRKILHAYPMGAYLKEEAKSLAVKALGFHPRKDAKIGAGIKEIKIGQNPMFPGSRCFVVERVDGTSDDFSYWKCFKGAMEKTQREFFIFIPSVDVEEGKGSNPSDLTKWVFLGDSDLNPPFFLSKTWLWT</sequence>
<dbReference type="Gene3D" id="1.10.274.100">
    <property type="entry name" value="RNA polymerase Rpb1, domain 3"/>
    <property type="match status" value="1"/>
</dbReference>
<dbReference type="GO" id="GO:0006351">
    <property type="term" value="P:DNA-templated transcription"/>
    <property type="evidence" value="ECO:0007669"/>
    <property type="project" value="InterPro"/>
</dbReference>
<reference evidence="10" key="1">
    <citation type="submission" date="2020-02" db="EMBL/GenBank/DDBJ databases">
        <authorList>
            <person name="Scholz U."/>
            <person name="Mascher M."/>
            <person name="Fiebig A."/>
        </authorList>
    </citation>
    <scope>NUCLEOTIDE SEQUENCE</scope>
</reference>
<dbReference type="OrthoDB" id="409625at2759"/>
<organism evidence="10 11">
    <name type="scientific">Spirodela intermedia</name>
    <name type="common">Intermediate duckweed</name>
    <dbReference type="NCBI Taxonomy" id="51605"/>
    <lineage>
        <taxon>Eukaryota</taxon>
        <taxon>Viridiplantae</taxon>
        <taxon>Streptophyta</taxon>
        <taxon>Embryophyta</taxon>
        <taxon>Tracheophyta</taxon>
        <taxon>Spermatophyta</taxon>
        <taxon>Magnoliopsida</taxon>
        <taxon>Liliopsida</taxon>
        <taxon>Araceae</taxon>
        <taxon>Lemnoideae</taxon>
        <taxon>Spirodela</taxon>
    </lineage>
</organism>
<dbReference type="GO" id="GO:0003677">
    <property type="term" value="F:DNA binding"/>
    <property type="evidence" value="ECO:0007669"/>
    <property type="project" value="InterPro"/>
</dbReference>
<keyword evidence="4" id="KW-0548">Nucleotidyltransferase</keyword>
<dbReference type="EC" id="2.7.7.6" evidence="1"/>
<dbReference type="GO" id="GO:0000428">
    <property type="term" value="C:DNA-directed RNA polymerase complex"/>
    <property type="evidence" value="ECO:0007669"/>
    <property type="project" value="UniProtKB-KW"/>
</dbReference>
<dbReference type="Pfam" id="PF04983">
    <property type="entry name" value="RNA_pol_Rpb1_3"/>
    <property type="match status" value="1"/>
</dbReference>
<dbReference type="Proteomes" id="UP000663760">
    <property type="component" value="Chromosome 2"/>
</dbReference>
<evidence type="ECO:0000259" key="9">
    <source>
        <dbReference type="SMART" id="SM00663"/>
    </source>
</evidence>
<name>A0A7I8K5E9_SPIIN</name>
<dbReference type="PANTHER" id="PTHR19376:SF36">
    <property type="entry name" value="DNA-DIRECTED RNA POLYMERASE IV SUBUNIT 1"/>
    <property type="match status" value="1"/>
</dbReference>
<dbReference type="InterPro" id="IPR007066">
    <property type="entry name" value="RNA_pol_Rpb1_3"/>
</dbReference>
<dbReference type="InterPro" id="IPR042102">
    <property type="entry name" value="RNA_pol_Rpb1_3_sf"/>
</dbReference>
<gene>
    <name evidence="10" type="ORF">SI8410_02003054</name>
</gene>
<dbReference type="PANTHER" id="PTHR19376">
    <property type="entry name" value="DNA-DIRECTED RNA POLYMERASE"/>
    <property type="match status" value="1"/>
</dbReference>
<dbReference type="Gene3D" id="3.30.1490.180">
    <property type="entry name" value="RNA polymerase ii"/>
    <property type="match status" value="1"/>
</dbReference>
<evidence type="ECO:0000256" key="8">
    <source>
        <dbReference type="SAM" id="MobiDB-lite"/>
    </source>
</evidence>
<evidence type="ECO:0000256" key="7">
    <source>
        <dbReference type="ARBA" id="ARBA00048552"/>
    </source>
</evidence>
<keyword evidence="5" id="KW-0862">Zinc</keyword>
<dbReference type="Gene3D" id="2.40.40.20">
    <property type="match status" value="1"/>
</dbReference>
<feature type="region of interest" description="Disordered" evidence="8">
    <location>
        <begin position="156"/>
        <end position="177"/>
    </location>
</feature>
<dbReference type="Gene3D" id="1.10.132.30">
    <property type="match status" value="1"/>
</dbReference>
<comment type="catalytic activity">
    <reaction evidence="7">
        <text>RNA(n) + a ribonucleoside 5'-triphosphate = RNA(n+1) + diphosphate</text>
        <dbReference type="Rhea" id="RHEA:21248"/>
        <dbReference type="Rhea" id="RHEA-COMP:14527"/>
        <dbReference type="Rhea" id="RHEA-COMP:17342"/>
        <dbReference type="ChEBI" id="CHEBI:33019"/>
        <dbReference type="ChEBI" id="CHEBI:61557"/>
        <dbReference type="ChEBI" id="CHEBI:140395"/>
        <dbReference type="EC" id="2.7.7.6"/>
    </reaction>
</comment>
<evidence type="ECO:0000256" key="5">
    <source>
        <dbReference type="ARBA" id="ARBA00022833"/>
    </source>
</evidence>
<dbReference type="InterPro" id="IPR007081">
    <property type="entry name" value="RNA_pol_Rpb1_5"/>
</dbReference>
<dbReference type="Pfam" id="PF11523">
    <property type="entry name" value="DUF3223"/>
    <property type="match status" value="1"/>
</dbReference>
<keyword evidence="2" id="KW-0240">DNA-directed RNA polymerase</keyword>
<evidence type="ECO:0000256" key="2">
    <source>
        <dbReference type="ARBA" id="ARBA00022478"/>
    </source>
</evidence>
<dbReference type="EMBL" id="LR746265">
    <property type="protein sequence ID" value="CAA7391831.1"/>
    <property type="molecule type" value="Genomic_DNA"/>
</dbReference>